<evidence type="ECO:0000313" key="6">
    <source>
        <dbReference type="EMBL" id="CAH9142040.1"/>
    </source>
</evidence>
<protein>
    <recommendedName>
        <fullName evidence="4">Wall-associated receptor kinase galacturonan-binding domain-containing protein</fullName>
    </recommendedName>
</protein>
<dbReference type="PANTHER" id="PTHR33491">
    <property type="entry name" value="OSJNBA0016N04.9 PROTEIN"/>
    <property type="match status" value="1"/>
</dbReference>
<name>A0AAV0DMI8_9ASTE</name>
<dbReference type="AlphaFoldDB" id="A0AAV0DMI8"/>
<sequence length="363" mass="39512">MHPPIGLAAVSLQLASFILLLFSPPTIALIPPINAAATTTITKGTNITQPGCPETCGNVTVPYPFGVGPGCALDPSMQIDCNTTYNPPKPLIGINVCVYHISDSQVWISNDVVYQCYNRKGAVISQDWASTTWTDFSNYNAYTFSDENKFTVVGCDDDGTLAGDNLGKMKRFTQGCQTFCKNPEDVTAGSCEGTNGCCQYTIPKGSKFYNLVGLRSPSNHTQVWSGNPCGYAFIGEAGKFKFRGFDDLKDRDFVRRVMESVPIVLNWGIGNLSCNVANKSDGYACKENSQCVDVDDESGGYRCACNAGYEGNPYLSHGCKGVRIPYIRLYGEHRTAGPILVFLNYLTVGPCSKSPKFENTRLR</sequence>
<organism evidence="5 7">
    <name type="scientific">Cuscuta epithymum</name>
    <dbReference type="NCBI Taxonomy" id="186058"/>
    <lineage>
        <taxon>Eukaryota</taxon>
        <taxon>Viridiplantae</taxon>
        <taxon>Streptophyta</taxon>
        <taxon>Embryophyta</taxon>
        <taxon>Tracheophyta</taxon>
        <taxon>Spermatophyta</taxon>
        <taxon>Magnoliopsida</taxon>
        <taxon>eudicotyledons</taxon>
        <taxon>Gunneridae</taxon>
        <taxon>Pentapetalae</taxon>
        <taxon>asterids</taxon>
        <taxon>lamiids</taxon>
        <taxon>Solanales</taxon>
        <taxon>Convolvulaceae</taxon>
        <taxon>Cuscuteae</taxon>
        <taxon>Cuscuta</taxon>
        <taxon>Cuscuta subgen. Cuscuta</taxon>
    </lineage>
</organism>
<dbReference type="GO" id="GO:0030247">
    <property type="term" value="F:polysaccharide binding"/>
    <property type="evidence" value="ECO:0007669"/>
    <property type="project" value="InterPro"/>
</dbReference>
<evidence type="ECO:0000313" key="7">
    <source>
        <dbReference type="Proteomes" id="UP001152523"/>
    </source>
</evidence>
<reference evidence="5" key="1">
    <citation type="submission" date="2022-07" db="EMBL/GenBank/DDBJ databases">
        <authorList>
            <person name="Macas J."/>
            <person name="Novak P."/>
            <person name="Neumann P."/>
        </authorList>
    </citation>
    <scope>NUCLEOTIDE SEQUENCE</scope>
</reference>
<evidence type="ECO:0000256" key="3">
    <source>
        <dbReference type="SAM" id="SignalP"/>
    </source>
</evidence>
<gene>
    <name evidence="5" type="ORF">CEPIT_LOCUS17138</name>
    <name evidence="6" type="ORF">CEPIT_LOCUS39596</name>
</gene>
<feature type="domain" description="Wall-associated receptor kinase galacturonan-binding" evidence="4">
    <location>
        <begin position="52"/>
        <end position="106"/>
    </location>
</feature>
<dbReference type="EMBL" id="CAMAPF010001035">
    <property type="protein sequence ID" value="CAH9142040.1"/>
    <property type="molecule type" value="Genomic_DNA"/>
</dbReference>
<keyword evidence="7" id="KW-1185">Reference proteome</keyword>
<evidence type="ECO:0000259" key="4">
    <source>
        <dbReference type="Pfam" id="PF13947"/>
    </source>
</evidence>
<dbReference type="Pfam" id="PF13947">
    <property type="entry name" value="GUB_WAK_bind"/>
    <property type="match status" value="1"/>
</dbReference>
<dbReference type="EMBL" id="CAMAPF010000130">
    <property type="protein sequence ID" value="CAH9105270.1"/>
    <property type="molecule type" value="Genomic_DNA"/>
</dbReference>
<dbReference type="Proteomes" id="UP001152523">
    <property type="component" value="Unassembled WGS sequence"/>
</dbReference>
<dbReference type="Gene3D" id="2.10.25.10">
    <property type="entry name" value="Laminin"/>
    <property type="match status" value="1"/>
</dbReference>
<comment type="caution">
    <text evidence="5">The sequence shown here is derived from an EMBL/GenBank/DDBJ whole genome shotgun (WGS) entry which is preliminary data.</text>
</comment>
<evidence type="ECO:0000256" key="2">
    <source>
        <dbReference type="ARBA" id="ARBA00022729"/>
    </source>
</evidence>
<keyword evidence="2 3" id="KW-0732">Signal</keyword>
<proteinExistence type="predicted"/>
<dbReference type="InterPro" id="IPR025287">
    <property type="entry name" value="WAK_GUB"/>
</dbReference>
<evidence type="ECO:0000313" key="5">
    <source>
        <dbReference type="EMBL" id="CAH9105270.1"/>
    </source>
</evidence>
<evidence type="ECO:0000256" key="1">
    <source>
        <dbReference type="ARBA" id="ARBA00004167"/>
    </source>
</evidence>
<accession>A0AAV0DMI8</accession>
<feature type="chain" id="PRO_5044713354" description="Wall-associated receptor kinase galacturonan-binding domain-containing protein" evidence="3">
    <location>
        <begin position="29"/>
        <end position="363"/>
    </location>
</feature>
<dbReference type="GO" id="GO:0016020">
    <property type="term" value="C:membrane"/>
    <property type="evidence" value="ECO:0007669"/>
    <property type="project" value="UniProtKB-SubCell"/>
</dbReference>
<feature type="signal peptide" evidence="3">
    <location>
        <begin position="1"/>
        <end position="28"/>
    </location>
</feature>
<comment type="subcellular location">
    <subcellularLocation>
        <location evidence="1">Membrane</location>
        <topology evidence="1">Single-pass membrane protein</topology>
    </subcellularLocation>
</comment>